<dbReference type="KEGG" id="ock:EXM22_06590"/>
<dbReference type="CDD" id="cd09294">
    <property type="entry name" value="SmpB"/>
    <property type="match status" value="1"/>
</dbReference>
<keyword evidence="1 3" id="KW-0963">Cytoplasm</keyword>
<reference evidence="4 5" key="1">
    <citation type="submission" date="2019-02" db="EMBL/GenBank/DDBJ databases">
        <title>Complete Genome Sequence and Methylome Analysis of free living Spirochaetas.</title>
        <authorList>
            <person name="Fomenkov A."/>
            <person name="Dubinina G."/>
            <person name="Leshcheva N."/>
            <person name="Mikheeva N."/>
            <person name="Grabovich M."/>
            <person name="Vincze T."/>
            <person name="Roberts R.J."/>
        </authorList>
    </citation>
    <scope>NUCLEOTIDE SEQUENCE [LARGE SCALE GENOMIC DNA]</scope>
    <source>
        <strain evidence="4 5">K2</strain>
    </source>
</reference>
<dbReference type="GO" id="GO:0070930">
    <property type="term" value="P:trans-translation-dependent protein tagging"/>
    <property type="evidence" value="ECO:0007669"/>
    <property type="project" value="TreeGrafter"/>
</dbReference>
<dbReference type="PANTHER" id="PTHR30308">
    <property type="entry name" value="TMRNA-BINDING COMPONENT OF TRANS-TRANSLATION TAGGING COMPLEX"/>
    <property type="match status" value="1"/>
</dbReference>
<dbReference type="HAMAP" id="MF_00023">
    <property type="entry name" value="SmpB"/>
    <property type="match status" value="1"/>
</dbReference>
<dbReference type="Proteomes" id="UP000324209">
    <property type="component" value="Chromosome"/>
</dbReference>
<evidence type="ECO:0000256" key="3">
    <source>
        <dbReference type="HAMAP-Rule" id="MF_00023"/>
    </source>
</evidence>
<keyword evidence="5" id="KW-1185">Reference proteome</keyword>
<organism evidence="4 5">
    <name type="scientific">Oceanispirochaeta crateris</name>
    <dbReference type="NCBI Taxonomy" id="2518645"/>
    <lineage>
        <taxon>Bacteria</taxon>
        <taxon>Pseudomonadati</taxon>
        <taxon>Spirochaetota</taxon>
        <taxon>Spirochaetia</taxon>
        <taxon>Spirochaetales</taxon>
        <taxon>Spirochaetaceae</taxon>
        <taxon>Oceanispirochaeta</taxon>
    </lineage>
</organism>
<dbReference type="AlphaFoldDB" id="A0A5C1QHR2"/>
<sequence>MSKKKKTPSNVLGENRKARHNYTISESIECGIVLKGTEVKSIKIGKFSFPDSFCEISNGELYIKNLQITPYDFGNINNHHVDGVRKLLAHKMEINKLERKIVEKGFTLIPLKFYLKNGRVKVDVGVCKGKKMYDKRATIKEKDIKRDTERVFRIK</sequence>
<comment type="similarity">
    <text evidence="3">Belongs to the SmpB family.</text>
</comment>
<evidence type="ECO:0000313" key="4">
    <source>
        <dbReference type="EMBL" id="QEN07673.1"/>
    </source>
</evidence>
<dbReference type="PANTHER" id="PTHR30308:SF2">
    <property type="entry name" value="SSRA-BINDING PROTEIN"/>
    <property type="match status" value="1"/>
</dbReference>
<dbReference type="RefSeq" id="WP_149485753.1">
    <property type="nucleotide sequence ID" value="NZ_CP036150.1"/>
</dbReference>
<dbReference type="InterPro" id="IPR000037">
    <property type="entry name" value="SsrA-bd_prot"/>
</dbReference>
<gene>
    <name evidence="3 4" type="primary">smpB</name>
    <name evidence="4" type="ORF">EXM22_06590</name>
</gene>
<dbReference type="InterPro" id="IPR023620">
    <property type="entry name" value="SmpB"/>
</dbReference>
<dbReference type="OrthoDB" id="9805462at2"/>
<dbReference type="GO" id="GO:0003723">
    <property type="term" value="F:RNA binding"/>
    <property type="evidence" value="ECO:0007669"/>
    <property type="project" value="UniProtKB-UniRule"/>
</dbReference>
<dbReference type="InterPro" id="IPR020081">
    <property type="entry name" value="SsrA-bd_prot_CS"/>
</dbReference>
<dbReference type="Pfam" id="PF01668">
    <property type="entry name" value="SmpB"/>
    <property type="match status" value="1"/>
</dbReference>
<dbReference type="SUPFAM" id="SSF74982">
    <property type="entry name" value="Small protein B (SmpB)"/>
    <property type="match status" value="1"/>
</dbReference>
<dbReference type="Gene3D" id="2.40.280.10">
    <property type="match status" value="1"/>
</dbReference>
<keyword evidence="2 3" id="KW-0694">RNA-binding</keyword>
<dbReference type="GO" id="GO:0070929">
    <property type="term" value="P:trans-translation"/>
    <property type="evidence" value="ECO:0007669"/>
    <property type="project" value="UniProtKB-UniRule"/>
</dbReference>
<dbReference type="EMBL" id="CP036150">
    <property type="protein sequence ID" value="QEN07673.1"/>
    <property type="molecule type" value="Genomic_DNA"/>
</dbReference>
<dbReference type="NCBIfam" id="TIGR00086">
    <property type="entry name" value="smpB"/>
    <property type="match status" value="1"/>
</dbReference>
<protein>
    <recommendedName>
        <fullName evidence="3">SsrA-binding protein</fullName>
    </recommendedName>
    <alternativeName>
        <fullName evidence="3">Small protein B</fullName>
    </alternativeName>
</protein>
<proteinExistence type="inferred from homology"/>
<dbReference type="NCBIfam" id="NF003843">
    <property type="entry name" value="PRK05422.1"/>
    <property type="match status" value="1"/>
</dbReference>
<evidence type="ECO:0000256" key="1">
    <source>
        <dbReference type="ARBA" id="ARBA00022490"/>
    </source>
</evidence>
<name>A0A5C1QHR2_9SPIO</name>
<accession>A0A5C1QHR2</accession>
<comment type="function">
    <text evidence="3">Required for rescue of stalled ribosomes mediated by trans-translation. Binds to transfer-messenger RNA (tmRNA), required for stable association of tmRNA with ribosomes. tmRNA and SmpB together mimic tRNA shape, replacing the anticodon stem-loop with SmpB. tmRNA is encoded by the ssrA gene; the 2 termini fold to resemble tRNA(Ala) and it encodes a 'tag peptide', a short internal open reading frame. During trans-translation Ala-aminoacylated tmRNA acts like a tRNA, entering the A-site of stalled ribosomes, displacing the stalled mRNA. The ribosome then switches to translate the ORF on the tmRNA; the nascent peptide is terminated with the 'tag peptide' encoded by the tmRNA and targeted for degradation. The ribosome is freed to recommence translation, which seems to be the essential function of trans-translation.</text>
</comment>
<comment type="subcellular location">
    <subcellularLocation>
        <location evidence="3">Cytoplasm</location>
    </subcellularLocation>
    <text evidence="3">The tmRNA-SmpB complex associates with stalled 70S ribosomes.</text>
</comment>
<evidence type="ECO:0000256" key="2">
    <source>
        <dbReference type="ARBA" id="ARBA00022884"/>
    </source>
</evidence>
<evidence type="ECO:0000313" key="5">
    <source>
        <dbReference type="Proteomes" id="UP000324209"/>
    </source>
</evidence>
<dbReference type="PROSITE" id="PS01317">
    <property type="entry name" value="SSRP"/>
    <property type="match status" value="1"/>
</dbReference>
<dbReference type="GO" id="GO:0005829">
    <property type="term" value="C:cytosol"/>
    <property type="evidence" value="ECO:0007669"/>
    <property type="project" value="TreeGrafter"/>
</dbReference>